<dbReference type="InterPro" id="IPR011989">
    <property type="entry name" value="ARM-like"/>
</dbReference>
<name>A0A9D4ABS6_9ROSI</name>
<evidence type="ECO:0000256" key="2">
    <source>
        <dbReference type="ARBA" id="ARBA00022942"/>
    </source>
</evidence>
<evidence type="ECO:0000259" key="3">
    <source>
        <dbReference type="Pfam" id="PF18051"/>
    </source>
</evidence>
<dbReference type="GO" id="GO:0034515">
    <property type="term" value="C:proteasome storage granule"/>
    <property type="evidence" value="ECO:0007669"/>
    <property type="project" value="TreeGrafter"/>
</dbReference>
<evidence type="ECO:0000313" key="5">
    <source>
        <dbReference type="Proteomes" id="UP000828251"/>
    </source>
</evidence>
<accession>A0A9D4ABS6</accession>
<dbReference type="InterPro" id="IPR041433">
    <property type="entry name" value="RPN1_C"/>
</dbReference>
<keyword evidence="2" id="KW-0647">Proteasome</keyword>
<feature type="non-terminal residue" evidence="4">
    <location>
        <position position="1"/>
    </location>
</feature>
<gene>
    <name evidence="4" type="ORF">J1N35_010162</name>
</gene>
<sequence>LMTDLTDFLSDGSYRNWLFKNKKHAKINVVASLGMILLWDIDSGLAQIDKYLHSDDNYVIAGALLGVGLVNCSVTNDYDPALTLLSEYIKKEDSSIQIGAIMGLGIAYAGAQDEQVPIMERLQAIADALTGRSVSELGKPLSQLLVLALSLIYLGKQEGVEATSEVSKSFSKTMRNYVDITLLSCAHARTGNVLTVQKLLGHCSQLENAETSKGSAVLGIPIVAMVEEVGLEMLIRLLKHFLQYGEQKIRLAVPLALGILCTSNPKVNVTDTLSRLSHDTDLEVAIAAVFSLGLIGARTNNAPIAGMLRNLSSFYCKVPGLLFCVQIAQGLVHMGNGLLTLNPYHSDRLFLLSFVITKTALAGLVTILHACLDIKSIILGKYHFVLYYLVLAMKPRMLMTLDKNLEPILVPVLVGEAVDVAGEVGRPKTITGFQTHSTPVLLAACEKAELATEKYVPLSPILEGCVILIENIEYMEDN</sequence>
<dbReference type="GO" id="GO:0005634">
    <property type="term" value="C:nucleus"/>
    <property type="evidence" value="ECO:0007669"/>
    <property type="project" value="TreeGrafter"/>
</dbReference>
<dbReference type="EMBL" id="JAIQCV010000004">
    <property type="protein sequence ID" value="KAH1106394.1"/>
    <property type="molecule type" value="Genomic_DNA"/>
</dbReference>
<dbReference type="SUPFAM" id="SSF48371">
    <property type="entry name" value="ARM repeat"/>
    <property type="match status" value="1"/>
</dbReference>
<dbReference type="Proteomes" id="UP000828251">
    <property type="component" value="Unassembled WGS sequence"/>
</dbReference>
<dbReference type="Gene3D" id="1.25.10.10">
    <property type="entry name" value="Leucine-rich Repeat Variant"/>
    <property type="match status" value="1"/>
</dbReference>
<dbReference type="GO" id="GO:0043161">
    <property type="term" value="P:proteasome-mediated ubiquitin-dependent protein catabolic process"/>
    <property type="evidence" value="ECO:0007669"/>
    <property type="project" value="TreeGrafter"/>
</dbReference>
<dbReference type="InterPro" id="IPR016024">
    <property type="entry name" value="ARM-type_fold"/>
</dbReference>
<protein>
    <recommendedName>
        <fullName evidence="3">26S proteasome non-ATPase regulatory subunit RPN1 C-terminal domain-containing protein</fullName>
    </recommendedName>
</protein>
<dbReference type="GO" id="GO:0008540">
    <property type="term" value="C:proteasome regulatory particle, base subcomplex"/>
    <property type="evidence" value="ECO:0007669"/>
    <property type="project" value="TreeGrafter"/>
</dbReference>
<comment type="caution">
    <text evidence="4">The sequence shown here is derived from an EMBL/GenBank/DDBJ whole genome shotgun (WGS) entry which is preliminary data.</text>
</comment>
<organism evidence="4 5">
    <name type="scientific">Gossypium stocksii</name>
    <dbReference type="NCBI Taxonomy" id="47602"/>
    <lineage>
        <taxon>Eukaryota</taxon>
        <taxon>Viridiplantae</taxon>
        <taxon>Streptophyta</taxon>
        <taxon>Embryophyta</taxon>
        <taxon>Tracheophyta</taxon>
        <taxon>Spermatophyta</taxon>
        <taxon>Magnoliopsida</taxon>
        <taxon>eudicotyledons</taxon>
        <taxon>Gunneridae</taxon>
        <taxon>Pentapetalae</taxon>
        <taxon>rosids</taxon>
        <taxon>malvids</taxon>
        <taxon>Malvales</taxon>
        <taxon>Malvaceae</taxon>
        <taxon>Malvoideae</taxon>
        <taxon>Gossypium</taxon>
    </lineage>
</organism>
<dbReference type="Pfam" id="PF18051">
    <property type="entry name" value="RPN1_C"/>
    <property type="match status" value="1"/>
</dbReference>
<keyword evidence="1" id="KW-0677">Repeat</keyword>
<keyword evidence="5" id="KW-1185">Reference proteome</keyword>
<dbReference type="OrthoDB" id="10252509at2759"/>
<proteinExistence type="predicted"/>
<dbReference type="PANTHER" id="PTHR10943">
    <property type="entry name" value="26S PROTEASOME NON-ATPASE REGULATORY SUBUNIT"/>
    <property type="match status" value="1"/>
</dbReference>
<dbReference type="AlphaFoldDB" id="A0A9D4ABS6"/>
<evidence type="ECO:0000313" key="4">
    <source>
        <dbReference type="EMBL" id="KAH1106394.1"/>
    </source>
</evidence>
<feature type="domain" description="26S proteasome non-ATPase regulatory subunit RPN1 C-terminal" evidence="3">
    <location>
        <begin position="422"/>
        <end position="474"/>
    </location>
</feature>
<dbReference type="PANTHER" id="PTHR10943:SF1">
    <property type="entry name" value="26S PROTEASOME NON-ATPASE REGULATORY SUBUNIT 2"/>
    <property type="match status" value="1"/>
</dbReference>
<evidence type="ECO:0000256" key="1">
    <source>
        <dbReference type="ARBA" id="ARBA00022737"/>
    </source>
</evidence>
<reference evidence="4 5" key="1">
    <citation type="journal article" date="2021" name="Plant Biotechnol. J.">
        <title>Multi-omics assisted identification of the key and species-specific regulatory components of drought-tolerant mechanisms in Gossypium stocksii.</title>
        <authorList>
            <person name="Yu D."/>
            <person name="Ke L."/>
            <person name="Zhang D."/>
            <person name="Wu Y."/>
            <person name="Sun Y."/>
            <person name="Mei J."/>
            <person name="Sun J."/>
            <person name="Sun Y."/>
        </authorList>
    </citation>
    <scope>NUCLEOTIDE SEQUENCE [LARGE SCALE GENOMIC DNA]</scope>
    <source>
        <strain evidence="5">cv. E1</strain>
        <tissue evidence="4">Leaf</tissue>
    </source>
</reference>